<gene>
    <name evidence="2" type="ORF">BKA67DRAFT_294433</name>
</gene>
<keyword evidence="3" id="KW-1185">Reference proteome</keyword>
<reference evidence="2" key="1">
    <citation type="journal article" date="2021" name="Nat. Commun.">
        <title>Genetic determinants of endophytism in the Arabidopsis root mycobiome.</title>
        <authorList>
            <person name="Mesny F."/>
            <person name="Miyauchi S."/>
            <person name="Thiergart T."/>
            <person name="Pickel B."/>
            <person name="Atanasova L."/>
            <person name="Karlsson M."/>
            <person name="Huettel B."/>
            <person name="Barry K.W."/>
            <person name="Haridas S."/>
            <person name="Chen C."/>
            <person name="Bauer D."/>
            <person name="Andreopoulos W."/>
            <person name="Pangilinan J."/>
            <person name="LaButti K."/>
            <person name="Riley R."/>
            <person name="Lipzen A."/>
            <person name="Clum A."/>
            <person name="Drula E."/>
            <person name="Henrissat B."/>
            <person name="Kohler A."/>
            <person name="Grigoriev I.V."/>
            <person name="Martin F.M."/>
            <person name="Hacquard S."/>
        </authorList>
    </citation>
    <scope>NUCLEOTIDE SEQUENCE</scope>
    <source>
        <strain evidence="2">MPI-SDFR-AT-0073</strain>
    </source>
</reference>
<organism evidence="2 3">
    <name type="scientific">Truncatella angustata</name>
    <dbReference type="NCBI Taxonomy" id="152316"/>
    <lineage>
        <taxon>Eukaryota</taxon>
        <taxon>Fungi</taxon>
        <taxon>Dikarya</taxon>
        <taxon>Ascomycota</taxon>
        <taxon>Pezizomycotina</taxon>
        <taxon>Sordariomycetes</taxon>
        <taxon>Xylariomycetidae</taxon>
        <taxon>Amphisphaeriales</taxon>
        <taxon>Sporocadaceae</taxon>
        <taxon>Truncatella</taxon>
    </lineage>
</organism>
<proteinExistence type="predicted"/>
<comment type="caution">
    <text evidence="2">The sequence shown here is derived from an EMBL/GenBank/DDBJ whole genome shotgun (WGS) entry which is preliminary data.</text>
</comment>
<feature type="compositionally biased region" description="Basic and acidic residues" evidence="1">
    <location>
        <begin position="391"/>
        <end position="435"/>
    </location>
</feature>
<evidence type="ECO:0000313" key="2">
    <source>
        <dbReference type="EMBL" id="KAH6652588.1"/>
    </source>
</evidence>
<evidence type="ECO:0000256" key="1">
    <source>
        <dbReference type="SAM" id="MobiDB-lite"/>
    </source>
</evidence>
<accession>A0A9P8UIE1</accession>
<feature type="compositionally biased region" description="Basic and acidic residues" evidence="1">
    <location>
        <begin position="499"/>
        <end position="510"/>
    </location>
</feature>
<dbReference type="GeneID" id="70124924"/>
<dbReference type="RefSeq" id="XP_045956865.1">
    <property type="nucleotide sequence ID" value="XM_046096031.1"/>
</dbReference>
<dbReference type="EMBL" id="JAGPXC010000005">
    <property type="protein sequence ID" value="KAH6652588.1"/>
    <property type="molecule type" value="Genomic_DNA"/>
</dbReference>
<evidence type="ECO:0000313" key="3">
    <source>
        <dbReference type="Proteomes" id="UP000758603"/>
    </source>
</evidence>
<feature type="region of interest" description="Disordered" evidence="1">
    <location>
        <begin position="391"/>
        <end position="482"/>
    </location>
</feature>
<protein>
    <submittedName>
        <fullName evidence="2">Uncharacterized protein</fullName>
    </submittedName>
</protein>
<name>A0A9P8UIE1_9PEZI</name>
<feature type="region of interest" description="Disordered" evidence="1">
    <location>
        <begin position="497"/>
        <end position="516"/>
    </location>
</feature>
<dbReference type="Proteomes" id="UP000758603">
    <property type="component" value="Unassembled WGS sequence"/>
</dbReference>
<sequence length="516" mass="59369">MSPKKATNPKHQCKAPGCVYNRCFAITDEPKPRKEHSKYCKFHNCKAAKPFVKGALCHHRIENGNFFCAKHQKCIAGNCSRHGEYVDRSLPYICADHQCAEENCREQRSIDSTFCSSHCYLESPPACRADFCRAFAQLNSYYCEVHGCEIPGCAQLGDCTRRCVRHIGCRKAGCQGFASERDPFCAKHEDCSHSGCRKIAEEGTHYCLDHLCESRTCAEARQSGSPWCTHHICKVTSCRQPRFPPGNPEAKYCESHQCQEGGCSRRAEVIYGFCQLHKCNKGGCSKKRTSELSAFCKDHQCKVPHCIAAATAAGGYCDHFGHACSKPGCLRRSATGQKRSPLCLQHRIEDERRAAAEEALYELSTARFRYKSKTEQLQQALDHWEMEATKLREEKAESERREQETFQSHQRRDREKSEVHHFHEGQEQRARVQAERRRRRQQPQPQYRRAEQHQPPRIFQRDTPIPYPDSDAFESLSTDEEHNGYAVYPEPYAGQRHYTYADENAKDQRRMTRRRL</sequence>
<dbReference type="AlphaFoldDB" id="A0A9P8UIE1"/>